<dbReference type="AlphaFoldDB" id="A0A0D1K1Q1"/>
<evidence type="ECO:0000256" key="3">
    <source>
        <dbReference type="ARBA" id="ARBA00023163"/>
    </source>
</evidence>
<dbReference type="SUPFAM" id="SSF46689">
    <property type="entry name" value="Homeodomain-like"/>
    <property type="match status" value="2"/>
</dbReference>
<dbReference type="STRING" id="280871.TL10_01225"/>
<dbReference type="Gene3D" id="1.10.10.60">
    <property type="entry name" value="Homeodomain-like"/>
    <property type="match status" value="2"/>
</dbReference>
<dbReference type="GO" id="GO:0043565">
    <property type="term" value="F:sequence-specific DNA binding"/>
    <property type="evidence" value="ECO:0007669"/>
    <property type="project" value="InterPro"/>
</dbReference>
<dbReference type="GO" id="GO:0003700">
    <property type="term" value="F:DNA-binding transcription factor activity"/>
    <property type="evidence" value="ECO:0007669"/>
    <property type="project" value="InterPro"/>
</dbReference>
<evidence type="ECO:0000313" key="5">
    <source>
        <dbReference type="EMBL" id="KIU18884.1"/>
    </source>
</evidence>
<dbReference type="RefSeq" id="WP_043984075.1">
    <property type="nucleotide sequence ID" value="NZ_JXST01000001.1"/>
</dbReference>
<keyword evidence="6" id="KW-1185">Reference proteome</keyword>
<name>A0A0D1K1Q1_9MYCO</name>
<sequence>MTDTASNFADSPVSGSDAFSEILDAVRLRGQDVVRYAPRSVPFNIAMPGQRLLHIVEHGDVRLRVSGDGPPVILCDGDLVLLARGDRHQLQAGPNVPVRQLADTDRYVDGDELPQQDSPRWVTGTFALDEAVADPVLSVLPPAIVVPGRGVDREWLEVSLRLLVAEVAAPRPGSAVMISRILDLLFIHTLRAWSRDASAPSGWLTAALDPVLGQVLSAVHQDLARPWSVAELAQMANLSRTAFAERFTRLLGRPPAAYLIDRRLDRAAQLLRTDTASVAAVAAAVGYTSEAGFSRAFSRRFGAPPLRWRNTTGRAG</sequence>
<dbReference type="PATRIC" id="fig|280871.6.peg.247"/>
<dbReference type="PANTHER" id="PTHR46796:SF7">
    <property type="entry name" value="ARAC FAMILY TRANSCRIPTIONAL REGULATOR"/>
    <property type="match status" value="1"/>
</dbReference>
<dbReference type="InterPro" id="IPR018060">
    <property type="entry name" value="HTH_AraC"/>
</dbReference>
<dbReference type="InterPro" id="IPR050204">
    <property type="entry name" value="AraC_XylS_family_regulators"/>
</dbReference>
<dbReference type="OrthoDB" id="241790at2"/>
<accession>A0A0D1K1Q1</accession>
<organism evidence="5 6">
    <name type="scientific">Mycolicibacterium llatzerense</name>
    <dbReference type="NCBI Taxonomy" id="280871"/>
    <lineage>
        <taxon>Bacteria</taxon>
        <taxon>Bacillati</taxon>
        <taxon>Actinomycetota</taxon>
        <taxon>Actinomycetes</taxon>
        <taxon>Mycobacteriales</taxon>
        <taxon>Mycobacteriaceae</taxon>
        <taxon>Mycolicibacterium</taxon>
    </lineage>
</organism>
<keyword evidence="1" id="KW-0805">Transcription regulation</keyword>
<evidence type="ECO:0000259" key="4">
    <source>
        <dbReference type="PROSITE" id="PS01124"/>
    </source>
</evidence>
<dbReference type="InterPro" id="IPR009057">
    <property type="entry name" value="Homeodomain-like_sf"/>
</dbReference>
<dbReference type="PROSITE" id="PS00041">
    <property type="entry name" value="HTH_ARAC_FAMILY_1"/>
    <property type="match status" value="1"/>
</dbReference>
<dbReference type="Pfam" id="PF12852">
    <property type="entry name" value="Cupin_6"/>
    <property type="match status" value="1"/>
</dbReference>
<gene>
    <name evidence="5" type="ORF">TL10_01225</name>
</gene>
<dbReference type="Proteomes" id="UP000032221">
    <property type="component" value="Unassembled WGS sequence"/>
</dbReference>
<dbReference type="Pfam" id="PF12833">
    <property type="entry name" value="HTH_18"/>
    <property type="match status" value="1"/>
</dbReference>
<dbReference type="InterPro" id="IPR032783">
    <property type="entry name" value="AraC_lig"/>
</dbReference>
<reference evidence="5 6" key="1">
    <citation type="submission" date="2015-01" db="EMBL/GenBank/DDBJ databases">
        <title>Genome sequence of Mycobacterium llatzerense and Mycobacterium immunogenum recovered from brain abscess.</title>
        <authorList>
            <person name="Greninger A.L."/>
            <person name="Langelier C."/>
            <person name="Cunningham G."/>
            <person name="Chiu C.Y."/>
            <person name="Miller S."/>
        </authorList>
    </citation>
    <scope>NUCLEOTIDE SEQUENCE [LARGE SCALE GENOMIC DNA]</scope>
    <source>
        <strain evidence="5 6">CLUC14</strain>
    </source>
</reference>
<feature type="domain" description="HTH araC/xylS-type" evidence="4">
    <location>
        <begin position="213"/>
        <end position="311"/>
    </location>
</feature>
<evidence type="ECO:0000313" key="6">
    <source>
        <dbReference type="Proteomes" id="UP000032221"/>
    </source>
</evidence>
<keyword evidence="2" id="KW-0238">DNA-binding</keyword>
<evidence type="ECO:0000256" key="2">
    <source>
        <dbReference type="ARBA" id="ARBA00023125"/>
    </source>
</evidence>
<evidence type="ECO:0000256" key="1">
    <source>
        <dbReference type="ARBA" id="ARBA00023015"/>
    </source>
</evidence>
<proteinExistence type="predicted"/>
<dbReference type="PROSITE" id="PS01124">
    <property type="entry name" value="HTH_ARAC_FAMILY_2"/>
    <property type="match status" value="1"/>
</dbReference>
<protein>
    <submittedName>
        <fullName evidence="5">AraC family transcriptional regulator</fullName>
    </submittedName>
</protein>
<dbReference type="PANTHER" id="PTHR46796">
    <property type="entry name" value="HTH-TYPE TRANSCRIPTIONAL ACTIVATOR RHAS-RELATED"/>
    <property type="match status" value="1"/>
</dbReference>
<keyword evidence="3" id="KW-0804">Transcription</keyword>
<comment type="caution">
    <text evidence="5">The sequence shown here is derived from an EMBL/GenBank/DDBJ whole genome shotgun (WGS) entry which is preliminary data.</text>
</comment>
<dbReference type="EMBL" id="JXST01000001">
    <property type="protein sequence ID" value="KIU18884.1"/>
    <property type="molecule type" value="Genomic_DNA"/>
</dbReference>
<dbReference type="InterPro" id="IPR018062">
    <property type="entry name" value="HTH_AraC-typ_CS"/>
</dbReference>
<dbReference type="SMART" id="SM00342">
    <property type="entry name" value="HTH_ARAC"/>
    <property type="match status" value="1"/>
</dbReference>